<name>A0A6S6P9Z7_9MYCO</name>
<dbReference type="Proteomes" id="UP000515734">
    <property type="component" value="Chromosome"/>
</dbReference>
<reference evidence="1 2" key="1">
    <citation type="submission" date="2020-07" db="EMBL/GenBank/DDBJ databases">
        <title>Complete genome sequence of Mycolicibacterium litorale like strain isolated from cardiac implantable electronic device infection.</title>
        <authorList>
            <person name="Fukano H."/>
            <person name="Miyama H."/>
            <person name="Hoshino Y."/>
        </authorList>
    </citation>
    <scope>NUCLEOTIDE SEQUENCE [LARGE SCALE GENOMIC DNA]</scope>
    <source>
        <strain evidence="1 2">NIIDNTM18</strain>
    </source>
</reference>
<protein>
    <submittedName>
        <fullName evidence="1">Uncharacterized protein</fullName>
    </submittedName>
</protein>
<dbReference type="EMBL" id="AP023287">
    <property type="protein sequence ID" value="BCI54942.1"/>
    <property type="molecule type" value="Genomic_DNA"/>
</dbReference>
<evidence type="ECO:0000313" key="1">
    <source>
        <dbReference type="EMBL" id="BCI54942.1"/>
    </source>
</evidence>
<accession>A0A6S6P9Z7</accession>
<organism evidence="1 2">
    <name type="scientific">Mycolicibacterium litorale</name>
    <dbReference type="NCBI Taxonomy" id="758802"/>
    <lineage>
        <taxon>Bacteria</taxon>
        <taxon>Bacillati</taxon>
        <taxon>Actinomycetota</taxon>
        <taxon>Actinomycetes</taxon>
        <taxon>Mycobacteriales</taxon>
        <taxon>Mycobacteriaceae</taxon>
        <taxon>Mycolicibacterium</taxon>
    </lineage>
</organism>
<gene>
    <name evidence="1" type="ORF">NIIDNTM18_42200</name>
</gene>
<dbReference type="AlphaFoldDB" id="A0A6S6P9Z7"/>
<sequence>MARARWNTDGLRHVKAYSNTEDWDELRKLPQLVAYLESKGETWETDLNTELNAAQRARKQPVEDGYAHHVVIGETRARLHMVPFTARAQAHEATHQSILKQMKVGDVEKAQGVPEALAERSNESRERRAALMAHVRAFTNA</sequence>
<proteinExistence type="predicted"/>
<evidence type="ECO:0000313" key="2">
    <source>
        <dbReference type="Proteomes" id="UP000515734"/>
    </source>
</evidence>